<feature type="non-terminal residue" evidence="2">
    <location>
        <position position="1"/>
    </location>
</feature>
<gene>
    <name evidence="2" type="ORF">OVA965_LOCUS44916</name>
    <name evidence="3" type="ORF">TMI583_LOCUS48004</name>
</gene>
<dbReference type="EMBL" id="CAJNOK010066862">
    <property type="protein sequence ID" value="CAF1652882.1"/>
    <property type="molecule type" value="Genomic_DNA"/>
</dbReference>
<dbReference type="Proteomes" id="UP000677228">
    <property type="component" value="Unassembled WGS sequence"/>
</dbReference>
<dbReference type="Proteomes" id="UP000682733">
    <property type="component" value="Unassembled WGS sequence"/>
</dbReference>
<sequence>VSQNSENDQNHRTQLSNILNEQQNRTRAINTTIPKQERAISSDNNNKHLLSQVSSPSTIDDENIDGD</sequence>
<dbReference type="AlphaFoldDB" id="A0A8S2G914"/>
<proteinExistence type="predicted"/>
<feature type="region of interest" description="Disordered" evidence="1">
    <location>
        <begin position="1"/>
        <end position="67"/>
    </location>
</feature>
<protein>
    <submittedName>
        <fullName evidence="2">Uncharacterized protein</fullName>
    </submittedName>
</protein>
<comment type="caution">
    <text evidence="2">The sequence shown here is derived from an EMBL/GenBank/DDBJ whole genome shotgun (WGS) entry which is preliminary data.</text>
</comment>
<organism evidence="2 4">
    <name type="scientific">Didymodactylos carnosus</name>
    <dbReference type="NCBI Taxonomy" id="1234261"/>
    <lineage>
        <taxon>Eukaryota</taxon>
        <taxon>Metazoa</taxon>
        <taxon>Spiralia</taxon>
        <taxon>Gnathifera</taxon>
        <taxon>Rotifera</taxon>
        <taxon>Eurotatoria</taxon>
        <taxon>Bdelloidea</taxon>
        <taxon>Philodinida</taxon>
        <taxon>Philodinidae</taxon>
        <taxon>Didymodactylos</taxon>
    </lineage>
</organism>
<evidence type="ECO:0000256" key="1">
    <source>
        <dbReference type="SAM" id="MobiDB-lite"/>
    </source>
</evidence>
<dbReference type="EMBL" id="CAJOBA010095697">
    <property type="protein sequence ID" value="CAF4502325.1"/>
    <property type="molecule type" value="Genomic_DNA"/>
</dbReference>
<feature type="compositionally biased region" description="Polar residues" evidence="1">
    <location>
        <begin position="41"/>
        <end position="58"/>
    </location>
</feature>
<evidence type="ECO:0000313" key="4">
    <source>
        <dbReference type="Proteomes" id="UP000677228"/>
    </source>
</evidence>
<name>A0A8S2G914_9BILA</name>
<reference evidence="2" key="1">
    <citation type="submission" date="2021-02" db="EMBL/GenBank/DDBJ databases">
        <authorList>
            <person name="Nowell W R."/>
        </authorList>
    </citation>
    <scope>NUCLEOTIDE SEQUENCE</scope>
</reference>
<accession>A0A8S2G914</accession>
<evidence type="ECO:0000313" key="2">
    <source>
        <dbReference type="EMBL" id="CAF1652882.1"/>
    </source>
</evidence>
<feature type="compositionally biased region" description="Polar residues" evidence="1">
    <location>
        <begin position="1"/>
        <end position="34"/>
    </location>
</feature>
<evidence type="ECO:0000313" key="3">
    <source>
        <dbReference type="EMBL" id="CAF4502325.1"/>
    </source>
</evidence>